<evidence type="ECO:0000313" key="1">
    <source>
        <dbReference type="EMBL" id="XCH39268.1"/>
    </source>
</evidence>
<protein>
    <recommendedName>
        <fullName evidence="2">LEF-5</fullName>
    </recommendedName>
</protein>
<proteinExistence type="predicted"/>
<gene>
    <name evidence="1" type="ORF">FpNV_023</name>
</gene>
<name>A0AAU8GCS0_9VIRU</name>
<sequence length="76" mass="8899">MKKIQILSLQIVNNAKIVISPVNLLRRNEFAEIPHSFRACIQFTKEYNNNQKKCKKIKLRRNSKIGYLKVQGIITN</sequence>
<accession>A0AAU8GCS0</accession>
<organism evidence="1">
    <name type="scientific">Faxonius propinquus nudivirus</name>
    <dbReference type="NCBI Taxonomy" id="3139431"/>
    <lineage>
        <taxon>Viruses</taxon>
        <taxon>Viruses incertae sedis</taxon>
        <taxon>Naldaviricetes</taxon>
        <taxon>Lefavirales</taxon>
        <taxon>Nudiviridae</taxon>
    </lineage>
</organism>
<evidence type="ECO:0008006" key="2">
    <source>
        <dbReference type="Google" id="ProtNLM"/>
    </source>
</evidence>
<dbReference type="EMBL" id="PP955094">
    <property type="protein sequence ID" value="XCH39268.1"/>
    <property type="molecule type" value="Genomic_DNA"/>
</dbReference>
<reference evidence="1" key="1">
    <citation type="submission" date="2024-06" db="EMBL/GenBank/DDBJ databases">
        <title>North American crayfish harbour diverse members of the Nudiviridae.</title>
        <authorList>
            <person name="Stratton C."/>
            <person name="Bojko J."/>
        </authorList>
    </citation>
    <scope>NUCLEOTIDE SEQUENCE</scope>
    <source>
        <strain evidence="1">142H</strain>
    </source>
</reference>